<keyword evidence="2" id="KW-0808">Transferase</keyword>
<dbReference type="InterPro" id="IPR000182">
    <property type="entry name" value="GNAT_dom"/>
</dbReference>
<dbReference type="AlphaFoldDB" id="A0A7I7RWQ4"/>
<keyword evidence="3" id="KW-1185">Reference proteome</keyword>
<dbReference type="PANTHER" id="PTHR43138:SF1">
    <property type="entry name" value="N-ACETYLTRANSFERASE ACA1"/>
    <property type="match status" value="1"/>
</dbReference>
<evidence type="ECO:0000313" key="3">
    <source>
        <dbReference type="Proteomes" id="UP000467428"/>
    </source>
</evidence>
<dbReference type="GO" id="GO:0016747">
    <property type="term" value="F:acyltransferase activity, transferring groups other than amino-acyl groups"/>
    <property type="evidence" value="ECO:0007669"/>
    <property type="project" value="InterPro"/>
</dbReference>
<evidence type="ECO:0000259" key="1">
    <source>
        <dbReference type="PROSITE" id="PS51186"/>
    </source>
</evidence>
<dbReference type="RefSeq" id="WP_163918761.1">
    <property type="nucleotide sequence ID" value="NZ_AP022593.1"/>
</dbReference>
<gene>
    <name evidence="2" type="ORF">MARA_25360</name>
</gene>
<dbReference type="Pfam" id="PF00583">
    <property type="entry name" value="Acetyltransf_1"/>
    <property type="match status" value="1"/>
</dbReference>
<dbReference type="Gene3D" id="3.40.630.30">
    <property type="match status" value="1"/>
</dbReference>
<protein>
    <submittedName>
        <fullName evidence="2">N-acetyltransferase</fullName>
    </submittedName>
</protein>
<reference evidence="2 3" key="1">
    <citation type="journal article" date="2019" name="Emerg. Microbes Infect.">
        <title>Comprehensive subspecies identification of 175 nontuberculous mycobacteria species based on 7547 genomic profiles.</title>
        <authorList>
            <person name="Matsumoto Y."/>
            <person name="Kinjo T."/>
            <person name="Motooka D."/>
            <person name="Nabeya D."/>
            <person name="Jung N."/>
            <person name="Uechi K."/>
            <person name="Horii T."/>
            <person name="Iida T."/>
            <person name="Fujita J."/>
            <person name="Nakamura S."/>
        </authorList>
    </citation>
    <scope>NUCLEOTIDE SEQUENCE [LARGE SCALE GENOMIC DNA]</scope>
    <source>
        <strain evidence="2 3">JCM 18538</strain>
    </source>
</reference>
<geneLocation type="plasmid" evidence="3">
    <name>pjcm18538 dna</name>
</geneLocation>
<organism evidence="2 3">
    <name type="scientific">Mycolicibacterium arabiense</name>
    <dbReference type="NCBI Taxonomy" id="1286181"/>
    <lineage>
        <taxon>Bacteria</taxon>
        <taxon>Bacillati</taxon>
        <taxon>Actinomycetota</taxon>
        <taxon>Actinomycetes</taxon>
        <taxon>Mycobacteriales</taxon>
        <taxon>Mycobacteriaceae</taxon>
        <taxon>Mycolicibacterium</taxon>
    </lineage>
</organism>
<dbReference type="PROSITE" id="PS51186">
    <property type="entry name" value="GNAT"/>
    <property type="match status" value="1"/>
</dbReference>
<dbReference type="InterPro" id="IPR016181">
    <property type="entry name" value="Acyl_CoA_acyltransferase"/>
</dbReference>
<dbReference type="CDD" id="cd04301">
    <property type="entry name" value="NAT_SF"/>
    <property type="match status" value="1"/>
</dbReference>
<feature type="domain" description="N-acetyltransferase" evidence="1">
    <location>
        <begin position="1"/>
        <end position="163"/>
    </location>
</feature>
<sequence length="165" mass="18080">MQIRTAERRDVPKIAEFFRLIVADGETYAYPEPLSDDDVERLWLEPPPAHAIVAVDDGGVIVGTAKMGPNRPGRGSHVGTASFMVDPRAGTRGVGRAMAEWVIDWHERNGFAAIQFNAVVETNQRAVALWQSLGFTIVGTVPGAFRSRTHGMVGLHVMHLRLPRG</sequence>
<dbReference type="SUPFAM" id="SSF55729">
    <property type="entry name" value="Acyl-CoA N-acyltransferases (Nat)"/>
    <property type="match status" value="1"/>
</dbReference>
<accession>A0A7I7RWQ4</accession>
<dbReference type="KEGG" id="marz:MARA_25360"/>
<dbReference type="PANTHER" id="PTHR43138">
    <property type="entry name" value="ACETYLTRANSFERASE, GNAT FAMILY"/>
    <property type="match status" value="1"/>
</dbReference>
<dbReference type="EMBL" id="AP022593">
    <property type="protein sequence ID" value="BBY49068.1"/>
    <property type="molecule type" value="Genomic_DNA"/>
</dbReference>
<dbReference type="Proteomes" id="UP000467428">
    <property type="component" value="Chromosome"/>
</dbReference>
<evidence type="ECO:0000313" key="2">
    <source>
        <dbReference type="EMBL" id="BBY49068.1"/>
    </source>
</evidence>
<name>A0A7I7RWQ4_9MYCO</name>
<proteinExistence type="predicted"/>
<dbReference type="InterPro" id="IPR052742">
    <property type="entry name" value="Mito_N-acetyltransferase"/>
</dbReference>